<dbReference type="HOGENOM" id="CLU_017452_0_2_6"/>
<dbReference type="InterPro" id="IPR051316">
    <property type="entry name" value="Zinc-reg_GTPase_activator"/>
</dbReference>
<evidence type="ECO:0000313" key="10">
    <source>
        <dbReference type="Proteomes" id="UP000030901"/>
    </source>
</evidence>
<proteinExistence type="inferred from homology"/>
<feature type="domain" description="CobW C-terminal" evidence="8">
    <location>
        <begin position="255"/>
        <end position="336"/>
    </location>
</feature>
<name>A0A0A7S281_FRIPE</name>
<dbReference type="AlphaFoldDB" id="A0A0A7S281"/>
<dbReference type="Gene3D" id="3.40.50.300">
    <property type="entry name" value="P-loop containing nucleotide triphosphate hydrolases"/>
    <property type="match status" value="1"/>
</dbReference>
<feature type="domain" description="CobW/HypB/UreG nucleotide-binding" evidence="7">
    <location>
        <begin position="6"/>
        <end position="187"/>
    </location>
</feature>
<dbReference type="KEGG" id="fpp:FPB0191_01849"/>
<protein>
    <submittedName>
        <fullName evidence="9">Putative GTPase (G3E family)</fullName>
    </submittedName>
</protein>
<dbReference type="GO" id="GO:0000166">
    <property type="term" value="F:nucleotide binding"/>
    <property type="evidence" value="ECO:0007669"/>
    <property type="project" value="UniProtKB-KW"/>
</dbReference>
<dbReference type="Proteomes" id="UP000030901">
    <property type="component" value="Chromosome"/>
</dbReference>
<dbReference type="RefSeq" id="WP_039105530.1">
    <property type="nucleotide sequence ID" value="NZ_CP009056.1"/>
</dbReference>
<dbReference type="CDD" id="cd03112">
    <property type="entry name" value="CobW-like"/>
    <property type="match status" value="1"/>
</dbReference>
<evidence type="ECO:0000256" key="3">
    <source>
        <dbReference type="ARBA" id="ARBA00023186"/>
    </source>
</evidence>
<sequence>MNNYLPVTILTGFLGSGKTTLINHLLNHNQHEKIMIIENEFGPINIDSKLLKSDRNIEILEMTNGCICCSVQGELISALHHLYQRRLNGEIAFDRLIIETTGLADPAPILQAFFIDEFIRETIQLDAVVTLVDCENIINDLNEHRVIASQIGFADRVILTKTDRINDDEKIIIVKRISNINRKATILEAKHGQIAKSQWLDINAFQLNDDLHLNNGLFIFENDRSLTDKSILLKSANNLQKSYNDEICSYLFEAGELDLKKIGEFTETLIEQYGNDMLRYKGVLAIKDQSQKLIVQGVHKVVGFDYGQQWENEQDKVSKFIIIGRKLPFKELKQKFLLTAVNKS</sequence>
<comment type="catalytic activity">
    <reaction evidence="6">
        <text>GTP + H2O = GDP + phosphate + H(+)</text>
        <dbReference type="Rhea" id="RHEA:19669"/>
        <dbReference type="ChEBI" id="CHEBI:15377"/>
        <dbReference type="ChEBI" id="CHEBI:15378"/>
        <dbReference type="ChEBI" id="CHEBI:37565"/>
        <dbReference type="ChEBI" id="CHEBI:43474"/>
        <dbReference type="ChEBI" id="CHEBI:58189"/>
    </reaction>
    <physiologicalReaction direction="left-to-right" evidence="6">
        <dbReference type="Rhea" id="RHEA:19670"/>
    </physiologicalReaction>
</comment>
<dbReference type="Pfam" id="PF02492">
    <property type="entry name" value="cobW"/>
    <property type="match status" value="1"/>
</dbReference>
<evidence type="ECO:0000259" key="7">
    <source>
        <dbReference type="Pfam" id="PF02492"/>
    </source>
</evidence>
<gene>
    <name evidence="9" type="ORF">FPB0191_01849</name>
</gene>
<comment type="function">
    <text evidence="5">Zinc chaperone that directly transfers zinc cofactor to target proteins, thereby activating them. Zinc is transferred from the CXCC motif in the GTPase domain to the zinc binding site in target proteins in a process requiring GTP hydrolysis.</text>
</comment>
<organism evidence="9 10">
    <name type="scientific">Frischella perrara</name>
    <dbReference type="NCBI Taxonomy" id="1267021"/>
    <lineage>
        <taxon>Bacteria</taxon>
        <taxon>Pseudomonadati</taxon>
        <taxon>Pseudomonadota</taxon>
        <taxon>Gammaproteobacteria</taxon>
        <taxon>Orbales</taxon>
        <taxon>Orbaceae</taxon>
        <taxon>Frischella</taxon>
    </lineage>
</organism>
<keyword evidence="2" id="KW-0378">Hydrolase</keyword>
<accession>A0A0A7S281</accession>
<dbReference type="OrthoDB" id="9808822at2"/>
<dbReference type="SUPFAM" id="SSF90002">
    <property type="entry name" value="Hypothetical protein YjiA, C-terminal domain"/>
    <property type="match status" value="1"/>
</dbReference>
<reference evidence="9 10" key="1">
    <citation type="journal article" date="2014" name="Appl. Environ. Microbiol.">
        <title>Gut symbionts from distinct hosts exhibit genotoxic activity via divergent colibactin biosynthetic pathways.</title>
        <authorList>
            <person name="Engel P."/>
            <person name="Vizcaino M.I."/>
            <person name="Crawford J.M."/>
        </authorList>
    </citation>
    <scope>NUCLEOTIDE SEQUENCE [LARGE SCALE GENOMIC DNA]</scope>
    <source>
        <strain evidence="9 10">PEB0191</strain>
    </source>
</reference>
<dbReference type="GO" id="GO:0016787">
    <property type="term" value="F:hydrolase activity"/>
    <property type="evidence" value="ECO:0007669"/>
    <property type="project" value="UniProtKB-KW"/>
</dbReference>
<evidence type="ECO:0000256" key="2">
    <source>
        <dbReference type="ARBA" id="ARBA00022801"/>
    </source>
</evidence>
<dbReference type="GO" id="GO:0005737">
    <property type="term" value="C:cytoplasm"/>
    <property type="evidence" value="ECO:0007669"/>
    <property type="project" value="TreeGrafter"/>
</dbReference>
<evidence type="ECO:0000259" key="8">
    <source>
        <dbReference type="Pfam" id="PF07683"/>
    </source>
</evidence>
<dbReference type="PANTHER" id="PTHR13748">
    <property type="entry name" value="COBW-RELATED"/>
    <property type="match status" value="1"/>
</dbReference>
<dbReference type="InterPro" id="IPR003495">
    <property type="entry name" value="CobW/HypB/UreG_nucleotide-bd"/>
</dbReference>
<dbReference type="InterPro" id="IPR027417">
    <property type="entry name" value="P-loop_NTPase"/>
</dbReference>
<evidence type="ECO:0000256" key="5">
    <source>
        <dbReference type="ARBA" id="ARBA00045658"/>
    </source>
</evidence>
<keyword evidence="10" id="KW-1185">Reference proteome</keyword>
<evidence type="ECO:0000256" key="6">
    <source>
        <dbReference type="ARBA" id="ARBA00049117"/>
    </source>
</evidence>
<dbReference type="STRING" id="1267021.FPB0191_01849"/>
<evidence type="ECO:0000313" key="9">
    <source>
        <dbReference type="EMBL" id="AJA45665.1"/>
    </source>
</evidence>
<comment type="similarity">
    <text evidence="4">Belongs to the SIMIBI class G3E GTPase family. ZNG1 subfamily.</text>
</comment>
<dbReference type="Gene3D" id="3.30.1220.10">
    <property type="entry name" value="CobW-like, C-terminal domain"/>
    <property type="match status" value="1"/>
</dbReference>
<dbReference type="EMBL" id="CP009056">
    <property type="protein sequence ID" value="AJA45665.1"/>
    <property type="molecule type" value="Genomic_DNA"/>
</dbReference>
<dbReference type="Pfam" id="PF07683">
    <property type="entry name" value="CobW_C"/>
    <property type="match status" value="1"/>
</dbReference>
<dbReference type="PANTHER" id="PTHR13748:SF62">
    <property type="entry name" value="COBW DOMAIN-CONTAINING PROTEIN"/>
    <property type="match status" value="1"/>
</dbReference>
<keyword evidence="1" id="KW-0547">Nucleotide-binding</keyword>
<evidence type="ECO:0000256" key="1">
    <source>
        <dbReference type="ARBA" id="ARBA00022741"/>
    </source>
</evidence>
<dbReference type="SUPFAM" id="SSF52540">
    <property type="entry name" value="P-loop containing nucleoside triphosphate hydrolases"/>
    <property type="match status" value="1"/>
</dbReference>
<dbReference type="InterPro" id="IPR011629">
    <property type="entry name" value="CobW-like_C"/>
</dbReference>
<dbReference type="InterPro" id="IPR036627">
    <property type="entry name" value="CobW-likC_sf"/>
</dbReference>
<evidence type="ECO:0000256" key="4">
    <source>
        <dbReference type="ARBA" id="ARBA00034320"/>
    </source>
</evidence>
<keyword evidence="3" id="KW-0143">Chaperone</keyword>